<dbReference type="Pfam" id="PF00392">
    <property type="entry name" value="GntR"/>
    <property type="match status" value="1"/>
</dbReference>
<dbReference type="InterPro" id="IPR036390">
    <property type="entry name" value="WH_DNA-bd_sf"/>
</dbReference>
<dbReference type="RefSeq" id="WP_091483716.1">
    <property type="nucleotide sequence ID" value="NZ_FOTR01000005.1"/>
</dbReference>
<dbReference type="CDD" id="cd07377">
    <property type="entry name" value="WHTH_GntR"/>
    <property type="match status" value="1"/>
</dbReference>
<dbReference type="EMBL" id="FOTR01000005">
    <property type="protein sequence ID" value="SFL93374.1"/>
    <property type="molecule type" value="Genomic_DNA"/>
</dbReference>
<dbReference type="GO" id="GO:0003677">
    <property type="term" value="F:DNA binding"/>
    <property type="evidence" value="ECO:0007669"/>
    <property type="project" value="UniProtKB-KW"/>
</dbReference>
<accession>A0A1I4LQT9</accession>
<feature type="domain" description="HTH gntR-type" evidence="4">
    <location>
        <begin position="13"/>
        <end position="81"/>
    </location>
</feature>
<dbReference type="SMART" id="SM00345">
    <property type="entry name" value="HTH_GNTR"/>
    <property type="match status" value="1"/>
</dbReference>
<dbReference type="OrthoDB" id="9801546at2"/>
<evidence type="ECO:0000256" key="2">
    <source>
        <dbReference type="ARBA" id="ARBA00023125"/>
    </source>
</evidence>
<name>A0A1I4LQT9_9BACI</name>
<keyword evidence="6" id="KW-1185">Reference proteome</keyword>
<dbReference type="PANTHER" id="PTHR38445">
    <property type="entry name" value="HTH-TYPE TRANSCRIPTIONAL REPRESSOR YTRA"/>
    <property type="match status" value="1"/>
</dbReference>
<dbReference type="STRING" id="334253.SAMN04487943_105152"/>
<keyword evidence="1" id="KW-0805">Transcription regulation</keyword>
<dbReference type="GO" id="GO:0003700">
    <property type="term" value="F:DNA-binding transcription factor activity"/>
    <property type="evidence" value="ECO:0007669"/>
    <property type="project" value="InterPro"/>
</dbReference>
<dbReference type="InterPro" id="IPR000524">
    <property type="entry name" value="Tscrpt_reg_HTH_GntR"/>
</dbReference>
<proteinExistence type="predicted"/>
<dbReference type="Gene3D" id="1.10.10.10">
    <property type="entry name" value="Winged helix-like DNA-binding domain superfamily/Winged helix DNA-binding domain"/>
    <property type="match status" value="1"/>
</dbReference>
<dbReference type="Proteomes" id="UP000198565">
    <property type="component" value="Unassembled WGS sequence"/>
</dbReference>
<organism evidence="5 6">
    <name type="scientific">Gracilibacillus orientalis</name>
    <dbReference type="NCBI Taxonomy" id="334253"/>
    <lineage>
        <taxon>Bacteria</taxon>
        <taxon>Bacillati</taxon>
        <taxon>Bacillota</taxon>
        <taxon>Bacilli</taxon>
        <taxon>Bacillales</taxon>
        <taxon>Bacillaceae</taxon>
        <taxon>Gracilibacillus</taxon>
    </lineage>
</organism>
<dbReference type="AlphaFoldDB" id="A0A1I4LQT9"/>
<evidence type="ECO:0000313" key="6">
    <source>
        <dbReference type="Proteomes" id="UP000198565"/>
    </source>
</evidence>
<evidence type="ECO:0000313" key="5">
    <source>
        <dbReference type="EMBL" id="SFL93374.1"/>
    </source>
</evidence>
<dbReference type="InterPro" id="IPR036388">
    <property type="entry name" value="WH-like_DNA-bd_sf"/>
</dbReference>
<keyword evidence="2" id="KW-0238">DNA-binding</keyword>
<dbReference type="PROSITE" id="PS50949">
    <property type="entry name" value="HTH_GNTR"/>
    <property type="match status" value="1"/>
</dbReference>
<protein>
    <submittedName>
        <fullName evidence="5">GntR family transcriptional regulator</fullName>
    </submittedName>
</protein>
<keyword evidence="3" id="KW-0804">Transcription</keyword>
<sequence>MKLPIVVSDDSKEPIYYQIELQIKTLIVSGQLQAGTALPSIRALSHDLSCSVITTRRAYQDLENNGFIETVQGKGTFIKALESNAQMQIREEVVYSTFKKAIEESKLMGYSLKQLREISDKVFDDLAKGENQE</sequence>
<gene>
    <name evidence="5" type="ORF">SAMN04487943_105152</name>
</gene>
<dbReference type="SUPFAM" id="SSF46785">
    <property type="entry name" value="Winged helix' DNA-binding domain"/>
    <property type="match status" value="1"/>
</dbReference>
<dbReference type="PANTHER" id="PTHR38445:SF7">
    <property type="entry name" value="GNTR-FAMILY TRANSCRIPTIONAL REGULATOR"/>
    <property type="match status" value="1"/>
</dbReference>
<evidence type="ECO:0000259" key="4">
    <source>
        <dbReference type="PROSITE" id="PS50949"/>
    </source>
</evidence>
<evidence type="ECO:0000256" key="3">
    <source>
        <dbReference type="ARBA" id="ARBA00023163"/>
    </source>
</evidence>
<reference evidence="6" key="1">
    <citation type="submission" date="2016-10" db="EMBL/GenBank/DDBJ databases">
        <authorList>
            <person name="Varghese N."/>
            <person name="Submissions S."/>
        </authorList>
    </citation>
    <scope>NUCLEOTIDE SEQUENCE [LARGE SCALE GENOMIC DNA]</scope>
    <source>
        <strain evidence="6">CGMCC 1.4250</strain>
    </source>
</reference>
<evidence type="ECO:0000256" key="1">
    <source>
        <dbReference type="ARBA" id="ARBA00023015"/>
    </source>
</evidence>